<dbReference type="EMBL" id="BAFO02000023">
    <property type="protein sequence ID" value="GAD84265.1"/>
    <property type="molecule type" value="Genomic_DNA"/>
</dbReference>
<evidence type="ECO:0000313" key="10">
    <source>
        <dbReference type="EMBL" id="GAD84265.1"/>
    </source>
</evidence>
<evidence type="ECO:0000256" key="8">
    <source>
        <dbReference type="RuleBase" id="RU362042"/>
    </source>
</evidence>
<evidence type="ECO:0000256" key="7">
    <source>
        <dbReference type="PIRSR" id="PIRSR600223-1"/>
    </source>
</evidence>
<sequence length="219" mass="24009">MLVAALIAAFMVTFVGRPYVIPSQSMEPTLHGCSGCTGDRIYVEKLSYYGDDPEPGDVVVFVGPPSWNTMYTSIRSSNPVVRGLQNFLSYFGLVPPDENNLVKRVIAVGGQTVQCCDLQGRVVVDGKPLNEPYVVKDYAWDPDGSNAVYPRGRVFGPVKVPDGYLWVMGDNRNESRDSRAHVADDFQGAVPIDNVRGRAVFKIWPPGRIGSVEGRNPQS</sequence>
<comment type="caution">
    <text evidence="10">The sequence shown here is derived from an EMBL/GenBank/DDBJ whole genome shotgun (WGS) entry which is preliminary data.</text>
</comment>
<name>U5EA91_NOCAS</name>
<dbReference type="InterPro" id="IPR019533">
    <property type="entry name" value="Peptidase_S26"/>
</dbReference>
<dbReference type="GO" id="GO:0009003">
    <property type="term" value="F:signal peptidase activity"/>
    <property type="evidence" value="ECO:0007669"/>
    <property type="project" value="UniProtKB-EC"/>
</dbReference>
<gene>
    <name evidence="10" type="primary">lepB</name>
    <name evidence="10" type="ORF">NCAST_23_00230</name>
</gene>
<dbReference type="InterPro" id="IPR036286">
    <property type="entry name" value="LexA/Signal_pep-like_sf"/>
</dbReference>
<dbReference type="GO" id="GO:0006465">
    <property type="term" value="P:signal peptide processing"/>
    <property type="evidence" value="ECO:0007669"/>
    <property type="project" value="InterPro"/>
</dbReference>
<dbReference type="InterPro" id="IPR000223">
    <property type="entry name" value="Pept_S26A_signal_pept_1"/>
</dbReference>
<dbReference type="eggNOG" id="COG0681">
    <property type="taxonomic scope" value="Bacteria"/>
</dbReference>
<evidence type="ECO:0000256" key="5">
    <source>
        <dbReference type="ARBA" id="ARBA00022670"/>
    </source>
</evidence>
<evidence type="ECO:0000256" key="1">
    <source>
        <dbReference type="ARBA" id="ARBA00000677"/>
    </source>
</evidence>
<keyword evidence="11" id="KW-1185">Reference proteome</keyword>
<dbReference type="Gene3D" id="2.10.109.10">
    <property type="entry name" value="Umud Fragment, subunit A"/>
    <property type="match status" value="1"/>
</dbReference>
<dbReference type="InterPro" id="IPR019758">
    <property type="entry name" value="Pept_S26A_signal_pept_1_CS"/>
</dbReference>
<keyword evidence="5 8" id="KW-0645">Protease</keyword>
<dbReference type="PANTHER" id="PTHR43390:SF1">
    <property type="entry name" value="CHLOROPLAST PROCESSING PEPTIDASE"/>
    <property type="match status" value="1"/>
</dbReference>
<reference evidence="10 11" key="1">
    <citation type="journal article" date="2014" name="BMC Genomics">
        <title>Genome based analysis of type-I polyketide synthase and nonribosomal peptide synthetase gene clusters in seven strains of five representative Nocardia species.</title>
        <authorList>
            <person name="Komaki H."/>
            <person name="Ichikawa N."/>
            <person name="Hosoyama A."/>
            <person name="Takahashi-Nakaguchi A."/>
            <person name="Matsuzawa T."/>
            <person name="Suzuki K."/>
            <person name="Fujita N."/>
            <person name="Gonoi T."/>
        </authorList>
    </citation>
    <scope>NUCLEOTIDE SEQUENCE [LARGE SCALE GENOMIC DNA]</scope>
    <source>
        <strain evidence="10 11">NBRC 15531</strain>
    </source>
</reference>
<accession>U5EA91</accession>
<dbReference type="CDD" id="cd06530">
    <property type="entry name" value="S26_SPase_I"/>
    <property type="match status" value="1"/>
</dbReference>
<dbReference type="PRINTS" id="PR00727">
    <property type="entry name" value="LEADERPTASE"/>
</dbReference>
<dbReference type="NCBIfam" id="TIGR02227">
    <property type="entry name" value="sigpep_I_bact"/>
    <property type="match status" value="1"/>
</dbReference>
<dbReference type="OrthoDB" id="9815782at2"/>
<comment type="catalytic activity">
    <reaction evidence="1 8">
        <text>Cleavage of hydrophobic, N-terminal signal or leader sequences from secreted and periplasmic proteins.</text>
        <dbReference type="EC" id="3.4.21.89"/>
    </reaction>
</comment>
<dbReference type="PROSITE" id="PS00761">
    <property type="entry name" value="SPASE_I_3"/>
    <property type="match status" value="1"/>
</dbReference>
<dbReference type="PROSITE" id="PS00501">
    <property type="entry name" value="SPASE_I_1"/>
    <property type="match status" value="1"/>
</dbReference>
<feature type="active site" evidence="7">
    <location>
        <position position="25"/>
    </location>
</feature>
<feature type="domain" description="Peptidase S26" evidence="9">
    <location>
        <begin position="2"/>
        <end position="204"/>
    </location>
</feature>
<dbReference type="RefSeq" id="WP_022566327.1">
    <property type="nucleotide sequence ID" value="NZ_BAFO02000023.1"/>
</dbReference>
<comment type="subcellular location">
    <subcellularLocation>
        <location evidence="2">Cell membrane</location>
        <topology evidence="2">Single-pass type II membrane protein</topology>
    </subcellularLocation>
    <subcellularLocation>
        <location evidence="8">Membrane</location>
        <topology evidence="8">Single-pass type II membrane protein</topology>
    </subcellularLocation>
</comment>
<dbReference type="Pfam" id="PF10502">
    <property type="entry name" value="Peptidase_S26"/>
    <property type="match status" value="1"/>
</dbReference>
<dbReference type="InterPro" id="IPR019756">
    <property type="entry name" value="Pept_S26A_signal_pept_1_Ser-AS"/>
</dbReference>
<dbReference type="PANTHER" id="PTHR43390">
    <property type="entry name" value="SIGNAL PEPTIDASE I"/>
    <property type="match status" value="1"/>
</dbReference>
<evidence type="ECO:0000259" key="9">
    <source>
        <dbReference type="Pfam" id="PF10502"/>
    </source>
</evidence>
<dbReference type="GO" id="GO:0005886">
    <property type="term" value="C:plasma membrane"/>
    <property type="evidence" value="ECO:0007669"/>
    <property type="project" value="UniProtKB-SubCell"/>
</dbReference>
<dbReference type="AlphaFoldDB" id="U5EA91"/>
<dbReference type="SUPFAM" id="SSF51306">
    <property type="entry name" value="LexA/Signal peptidase"/>
    <property type="match status" value="1"/>
</dbReference>
<dbReference type="GO" id="GO:0004252">
    <property type="term" value="F:serine-type endopeptidase activity"/>
    <property type="evidence" value="ECO:0007669"/>
    <property type="project" value="InterPro"/>
</dbReference>
<dbReference type="GeneID" id="91519404"/>
<evidence type="ECO:0000256" key="2">
    <source>
        <dbReference type="ARBA" id="ARBA00004401"/>
    </source>
</evidence>
<keyword evidence="6 8" id="KW-0378">Hydrolase</keyword>
<dbReference type="Proteomes" id="UP000017048">
    <property type="component" value="Unassembled WGS sequence"/>
</dbReference>
<evidence type="ECO:0000256" key="4">
    <source>
        <dbReference type="ARBA" id="ARBA00013208"/>
    </source>
</evidence>
<organism evidence="10 11">
    <name type="scientific">Nocardia asteroides NBRC 15531</name>
    <dbReference type="NCBI Taxonomy" id="1110697"/>
    <lineage>
        <taxon>Bacteria</taxon>
        <taxon>Bacillati</taxon>
        <taxon>Actinomycetota</taxon>
        <taxon>Actinomycetes</taxon>
        <taxon>Mycobacteriales</taxon>
        <taxon>Nocardiaceae</taxon>
        <taxon>Nocardia</taxon>
    </lineage>
</organism>
<comment type="similarity">
    <text evidence="3 8">Belongs to the peptidase S26 family.</text>
</comment>
<dbReference type="EC" id="3.4.21.89" evidence="4 8"/>
<evidence type="ECO:0000256" key="3">
    <source>
        <dbReference type="ARBA" id="ARBA00009370"/>
    </source>
</evidence>
<evidence type="ECO:0000313" key="11">
    <source>
        <dbReference type="Proteomes" id="UP000017048"/>
    </source>
</evidence>
<proteinExistence type="inferred from homology"/>
<feature type="active site" evidence="7">
    <location>
        <position position="103"/>
    </location>
</feature>
<protein>
    <recommendedName>
        <fullName evidence="4 8">Signal peptidase I</fullName>
        <ecNumber evidence="4 8">3.4.21.89</ecNumber>
    </recommendedName>
</protein>
<evidence type="ECO:0000256" key="6">
    <source>
        <dbReference type="ARBA" id="ARBA00022801"/>
    </source>
</evidence>